<dbReference type="Ensembl" id="ENSNMLT00000001050.1">
    <property type="protein sequence ID" value="ENSNMLP00000000890.1"/>
    <property type="gene ID" value="ENSNMLG00000000727.1"/>
</dbReference>
<dbReference type="FunFam" id="3.40.1810.10:FF:000001">
    <property type="entry name" value="Myocyte-specific enhancer factor 2A homolog"/>
    <property type="match status" value="1"/>
</dbReference>
<evidence type="ECO:0000256" key="6">
    <source>
        <dbReference type="ARBA" id="ARBA00023242"/>
    </source>
</evidence>
<keyword evidence="3" id="KW-0238">DNA-binding</keyword>
<evidence type="ECO:0000256" key="2">
    <source>
        <dbReference type="ARBA" id="ARBA00023015"/>
    </source>
</evidence>
<dbReference type="Pfam" id="PF12347">
    <property type="entry name" value="HJURP_C"/>
    <property type="match status" value="1"/>
</dbReference>
<dbReference type="AlphaFoldDB" id="A0A8C6WE90"/>
<evidence type="ECO:0000256" key="3">
    <source>
        <dbReference type="ARBA" id="ARBA00023125"/>
    </source>
</evidence>
<feature type="region of interest" description="Disordered" evidence="7">
    <location>
        <begin position="92"/>
        <end position="116"/>
    </location>
</feature>
<dbReference type="GO" id="GO:0030154">
    <property type="term" value="P:cell differentiation"/>
    <property type="evidence" value="ECO:0007669"/>
    <property type="project" value="TreeGrafter"/>
</dbReference>
<feature type="compositionally biased region" description="Low complexity" evidence="7">
    <location>
        <begin position="452"/>
        <end position="463"/>
    </location>
</feature>
<feature type="compositionally biased region" description="Polar residues" evidence="7">
    <location>
        <begin position="167"/>
        <end position="194"/>
    </location>
</feature>
<keyword evidence="10" id="KW-1185">Reference proteome</keyword>
<dbReference type="InterPro" id="IPR022102">
    <property type="entry name" value="HJURP_C"/>
</dbReference>
<dbReference type="GO" id="GO:0045944">
    <property type="term" value="P:positive regulation of transcription by RNA polymerase II"/>
    <property type="evidence" value="ECO:0007669"/>
    <property type="project" value="InterPro"/>
</dbReference>
<keyword evidence="4" id="KW-0010">Activator</keyword>
<organism evidence="9 10">
    <name type="scientific">Neogobius melanostomus</name>
    <name type="common">round goby</name>
    <dbReference type="NCBI Taxonomy" id="47308"/>
    <lineage>
        <taxon>Eukaryota</taxon>
        <taxon>Metazoa</taxon>
        <taxon>Chordata</taxon>
        <taxon>Craniata</taxon>
        <taxon>Vertebrata</taxon>
        <taxon>Euteleostomi</taxon>
        <taxon>Actinopterygii</taxon>
        <taxon>Neopterygii</taxon>
        <taxon>Teleostei</taxon>
        <taxon>Neoteleostei</taxon>
        <taxon>Acanthomorphata</taxon>
        <taxon>Gobiaria</taxon>
        <taxon>Gobiiformes</taxon>
        <taxon>Gobioidei</taxon>
        <taxon>Gobiidae</taxon>
        <taxon>Benthophilinae</taxon>
        <taxon>Neogobiini</taxon>
        <taxon>Neogobius</taxon>
    </lineage>
</organism>
<reference evidence="9" key="1">
    <citation type="submission" date="2025-08" db="UniProtKB">
        <authorList>
            <consortium name="Ensembl"/>
        </authorList>
    </citation>
    <scope>IDENTIFICATION</scope>
</reference>
<dbReference type="GO" id="GO:0000978">
    <property type="term" value="F:RNA polymerase II cis-regulatory region sequence-specific DNA binding"/>
    <property type="evidence" value="ECO:0007669"/>
    <property type="project" value="TreeGrafter"/>
</dbReference>
<evidence type="ECO:0000259" key="8">
    <source>
        <dbReference type="PROSITE" id="PS50066"/>
    </source>
</evidence>
<evidence type="ECO:0000256" key="7">
    <source>
        <dbReference type="SAM" id="MobiDB-lite"/>
    </source>
</evidence>
<dbReference type="GO" id="GO:0007507">
    <property type="term" value="P:heart development"/>
    <property type="evidence" value="ECO:0007669"/>
    <property type="project" value="TreeGrafter"/>
</dbReference>
<evidence type="ECO:0000313" key="10">
    <source>
        <dbReference type="Proteomes" id="UP000694523"/>
    </source>
</evidence>
<keyword evidence="6" id="KW-0539">Nucleus</keyword>
<evidence type="ECO:0000256" key="1">
    <source>
        <dbReference type="ARBA" id="ARBA00004123"/>
    </source>
</evidence>
<evidence type="ECO:0000313" key="9">
    <source>
        <dbReference type="Ensembl" id="ENSNMLP00000000890.1"/>
    </source>
</evidence>
<dbReference type="CDD" id="cd00265">
    <property type="entry name" value="MADS_MEF2_like"/>
    <property type="match status" value="1"/>
</dbReference>
<keyword evidence="5" id="KW-0804">Transcription</keyword>
<sequence>MGRKKIQIQRITDERNKQVTFTKRKFGLMKKAYELSVLCDCEIALIIFNHANKLFQYASTDMDKVLLKYTEYNEPHESRTNADIIETLRKKGFNGCDSPEPDGEDSIDQSPLNDDKFRKTTEDLDVLFKRYGSAAPPQTFTMPVTVQASNQSTLQFSNPGNALVTTSSYGTSPSLTDTHLLSPQQPSLQRNTVSPGLPQRPASAGALLGGDLNNSNGGCPSPVPNGYTSARASPGLLTVSNGNSLGKVVPMANSRKPDLRVITSQGGKSLMQMNAQRLQVAQTLTTPVVSVATPSLLAQGLPFSAMPTAYNTEYQLTSADITALHALASPGGLLPSSVSTWQQQAVSQQQPQQQQQHPQPTSAQQQQQINLASLSNLVPVAHLPQGAMLTVNTNSSVNIKSEPVSPGRDRSTPCPPPSSSTPVSTSAGGTILTAPPQYPGSLLCLEPPTGRSPADSVSSNASSFEGSDRDDTGGGGGGGGGEQEGGNVKRMRLDTWAT</sequence>
<feature type="region of interest" description="Disordered" evidence="7">
    <location>
        <begin position="339"/>
        <end position="367"/>
    </location>
</feature>
<dbReference type="GO" id="GO:0046983">
    <property type="term" value="F:protein dimerization activity"/>
    <property type="evidence" value="ECO:0007669"/>
    <property type="project" value="InterPro"/>
</dbReference>
<comment type="subcellular location">
    <subcellularLocation>
        <location evidence="1">Nucleus</location>
    </subcellularLocation>
</comment>
<accession>A0A8C6WE90</accession>
<dbReference type="InterPro" id="IPR036879">
    <property type="entry name" value="TF_MADSbox_sf"/>
</dbReference>
<dbReference type="SUPFAM" id="SSF55455">
    <property type="entry name" value="SRF-like"/>
    <property type="match status" value="1"/>
</dbReference>
<dbReference type="InterPro" id="IPR002100">
    <property type="entry name" value="TF_MADSbox"/>
</dbReference>
<name>A0A8C6WE90_9GOBI</name>
<dbReference type="PROSITE" id="PS00350">
    <property type="entry name" value="MADS_BOX_1"/>
    <property type="match status" value="1"/>
</dbReference>
<evidence type="ECO:0000256" key="5">
    <source>
        <dbReference type="ARBA" id="ARBA00023163"/>
    </source>
</evidence>
<feature type="compositionally biased region" description="Gly residues" evidence="7">
    <location>
        <begin position="473"/>
        <end position="484"/>
    </location>
</feature>
<feature type="region of interest" description="Disordered" evidence="7">
    <location>
        <begin position="167"/>
        <end position="227"/>
    </location>
</feature>
<dbReference type="PANTHER" id="PTHR11945:SF837">
    <property type="entry name" value="MYOCYTE ENHANCER FACTOR 2D"/>
    <property type="match status" value="1"/>
</dbReference>
<dbReference type="PANTHER" id="PTHR11945">
    <property type="entry name" value="MADS BOX PROTEIN"/>
    <property type="match status" value="1"/>
</dbReference>
<dbReference type="InterPro" id="IPR033896">
    <property type="entry name" value="MEF2-like_N"/>
</dbReference>
<dbReference type="GO" id="GO:0005634">
    <property type="term" value="C:nucleus"/>
    <property type="evidence" value="ECO:0007669"/>
    <property type="project" value="UniProtKB-SubCell"/>
</dbReference>
<proteinExistence type="predicted"/>
<dbReference type="Pfam" id="PF00319">
    <property type="entry name" value="SRF-TF"/>
    <property type="match status" value="1"/>
</dbReference>
<dbReference type="Proteomes" id="UP000694523">
    <property type="component" value="Unplaced"/>
</dbReference>
<dbReference type="Gene3D" id="3.40.1810.10">
    <property type="entry name" value="Transcription factor, MADS-box"/>
    <property type="match status" value="1"/>
</dbReference>
<keyword evidence="2" id="KW-0805">Transcription regulation</keyword>
<feature type="compositionally biased region" description="Low complexity" evidence="7">
    <location>
        <begin position="202"/>
        <end position="218"/>
    </location>
</feature>
<reference evidence="9" key="2">
    <citation type="submission" date="2025-09" db="UniProtKB">
        <authorList>
            <consortium name="Ensembl"/>
        </authorList>
    </citation>
    <scope>IDENTIFICATION</scope>
</reference>
<evidence type="ECO:0000256" key="4">
    <source>
        <dbReference type="ARBA" id="ARBA00023159"/>
    </source>
</evidence>
<dbReference type="SMART" id="SM00432">
    <property type="entry name" value="MADS"/>
    <property type="match status" value="1"/>
</dbReference>
<protein>
    <submittedName>
        <fullName evidence="9">Myocyte enhancer factor 2D</fullName>
    </submittedName>
</protein>
<feature type="domain" description="MADS-box" evidence="8">
    <location>
        <begin position="1"/>
        <end position="61"/>
    </location>
</feature>
<dbReference type="PRINTS" id="PR00404">
    <property type="entry name" value="MADSDOMAIN"/>
</dbReference>
<dbReference type="GO" id="GO:0042826">
    <property type="term" value="F:histone deacetylase binding"/>
    <property type="evidence" value="ECO:0007669"/>
    <property type="project" value="TreeGrafter"/>
</dbReference>
<dbReference type="PROSITE" id="PS50066">
    <property type="entry name" value="MADS_BOX_2"/>
    <property type="match status" value="1"/>
</dbReference>
<feature type="region of interest" description="Disordered" evidence="7">
    <location>
        <begin position="397"/>
        <end position="498"/>
    </location>
</feature>
<dbReference type="GO" id="GO:0000981">
    <property type="term" value="F:DNA-binding transcription factor activity, RNA polymerase II-specific"/>
    <property type="evidence" value="ECO:0007669"/>
    <property type="project" value="TreeGrafter"/>
</dbReference>